<feature type="region of interest" description="Disordered" evidence="2">
    <location>
        <begin position="1"/>
        <end position="53"/>
    </location>
</feature>
<evidence type="ECO:0000256" key="2">
    <source>
        <dbReference type="SAM" id="MobiDB-lite"/>
    </source>
</evidence>
<sequence length="418" mass="47783">MDDEHVVDNGLHVNAPPAHPEGPVQPEVNPEVQQVQQEVQAEAEVDATAGPTPTPVEELAAAKKKVIELEAEVARKKDQLEITVDALEVERRRNFADGSVRAAWDVERAELERRTDLLTRERDHTVRVYEERHRALEADLAERMKSVTPEKLTPQRLRSTWELLQRYDASVHSLSGIATATHQLVTKKYQNRRYDPVRLEGADLKTVVMRGNKAMWPPGKREAWNRINDANDLSAIRHFFPGWAPLKEADGGTIGLSPIWHQAQRQSWQRAIFLGAGRAASPRSYCAISERCHNRLAHDQHQPLAARLELVEKYRQRAERDFADRRLQLEDRGPEYHLRHRAVELLHFYLCPSLASPGTYAEYRAESYSLVRRNWQPECFNWSENLIQHLEGGTATPGQAHRRAPSPHVVISDDDEDT</sequence>
<dbReference type="Proteomes" id="UP001633002">
    <property type="component" value="Unassembled WGS sequence"/>
</dbReference>
<proteinExistence type="predicted"/>
<keyword evidence="4" id="KW-1185">Reference proteome</keyword>
<evidence type="ECO:0000313" key="4">
    <source>
        <dbReference type="Proteomes" id="UP001633002"/>
    </source>
</evidence>
<keyword evidence="1" id="KW-0175">Coiled coil</keyword>
<dbReference type="AlphaFoldDB" id="A0ABD3GWT0"/>
<feature type="compositionally biased region" description="Low complexity" evidence="2">
    <location>
        <begin position="21"/>
        <end position="42"/>
    </location>
</feature>
<evidence type="ECO:0000256" key="1">
    <source>
        <dbReference type="SAM" id="Coils"/>
    </source>
</evidence>
<organism evidence="3 4">
    <name type="scientific">Riccia sorocarpa</name>
    <dbReference type="NCBI Taxonomy" id="122646"/>
    <lineage>
        <taxon>Eukaryota</taxon>
        <taxon>Viridiplantae</taxon>
        <taxon>Streptophyta</taxon>
        <taxon>Embryophyta</taxon>
        <taxon>Marchantiophyta</taxon>
        <taxon>Marchantiopsida</taxon>
        <taxon>Marchantiidae</taxon>
        <taxon>Marchantiales</taxon>
        <taxon>Ricciaceae</taxon>
        <taxon>Riccia</taxon>
    </lineage>
</organism>
<gene>
    <name evidence="3" type="ORF">R1sor_000263</name>
</gene>
<feature type="coiled-coil region" evidence="1">
    <location>
        <begin position="59"/>
        <end position="90"/>
    </location>
</feature>
<accession>A0ABD3GWT0</accession>
<feature type="region of interest" description="Disordered" evidence="2">
    <location>
        <begin position="392"/>
        <end position="418"/>
    </location>
</feature>
<dbReference type="EMBL" id="JBJQOH010000006">
    <property type="protein sequence ID" value="KAL3682241.1"/>
    <property type="molecule type" value="Genomic_DNA"/>
</dbReference>
<name>A0ABD3GWT0_9MARC</name>
<reference evidence="3 4" key="1">
    <citation type="submission" date="2024-09" db="EMBL/GenBank/DDBJ databases">
        <title>Chromosome-scale assembly of Riccia sorocarpa.</title>
        <authorList>
            <person name="Paukszto L."/>
        </authorList>
    </citation>
    <scope>NUCLEOTIDE SEQUENCE [LARGE SCALE GENOMIC DNA]</scope>
    <source>
        <strain evidence="3">LP-2024</strain>
        <tissue evidence="3">Aerial parts of the thallus</tissue>
    </source>
</reference>
<evidence type="ECO:0000313" key="3">
    <source>
        <dbReference type="EMBL" id="KAL3682241.1"/>
    </source>
</evidence>
<comment type="caution">
    <text evidence="3">The sequence shown here is derived from an EMBL/GenBank/DDBJ whole genome shotgun (WGS) entry which is preliminary data.</text>
</comment>
<protein>
    <submittedName>
        <fullName evidence="3">Uncharacterized protein</fullName>
    </submittedName>
</protein>